<dbReference type="EMBL" id="JABAIM010000001">
    <property type="protein sequence ID" value="NLR73822.1"/>
    <property type="molecule type" value="Genomic_DNA"/>
</dbReference>
<organism evidence="1 2">
    <name type="scientific">Leeia aquatica</name>
    <dbReference type="NCBI Taxonomy" id="2725557"/>
    <lineage>
        <taxon>Bacteria</taxon>
        <taxon>Pseudomonadati</taxon>
        <taxon>Pseudomonadota</taxon>
        <taxon>Betaproteobacteria</taxon>
        <taxon>Neisseriales</taxon>
        <taxon>Leeiaceae</taxon>
        <taxon>Leeia</taxon>
    </lineage>
</organism>
<dbReference type="RefSeq" id="WP_168875479.1">
    <property type="nucleotide sequence ID" value="NZ_JABAIM010000001.1"/>
</dbReference>
<dbReference type="Proteomes" id="UP000587991">
    <property type="component" value="Unassembled WGS sequence"/>
</dbReference>
<sequence length="345" mass="37496">MKIESATLQMSASHVKLEQTEVREHLRFWTGPRPSDAPERGRDQVTLGEEARRLAAQADAAAPQPKPDECRGTVSGSPLDVLRQLVEILTGRKLDLFEGKLPGAEADSAQPAAEAVAATNNDPGFGAEYEYHEVRDERELSQFSAQGELVTQDGAHIRFDLSLTLARQYHEERHERLTIGNAVRKDPLIINYAGNAAALSEQTVAFDLDADGQREQVHLLQPGSGFLALDRNQDGKVNDGRELFGPQSGNGFADLAQEDSDHNGWIDESDPVFAQLCLWTRGVDGKDQLLSLKQAGVGAISLASLATPFDLYGAGHQLQGQIQRSGIAIGDDGQVRSVQQLDLMV</sequence>
<evidence type="ECO:0000313" key="2">
    <source>
        <dbReference type="Proteomes" id="UP000587991"/>
    </source>
</evidence>
<keyword evidence="2" id="KW-1185">Reference proteome</keyword>
<protein>
    <submittedName>
        <fullName evidence="1">VCBS repeat-containing protein</fullName>
    </submittedName>
</protein>
<dbReference type="PANTHER" id="PTHR39431:SF1">
    <property type="entry name" value="FRPA_C-RELATED PROTEIN"/>
    <property type="match status" value="1"/>
</dbReference>
<proteinExistence type="predicted"/>
<comment type="caution">
    <text evidence="1">The sequence shown here is derived from an EMBL/GenBank/DDBJ whole genome shotgun (WGS) entry which is preliminary data.</text>
</comment>
<name>A0A847SCY8_9NEIS</name>
<evidence type="ECO:0000313" key="1">
    <source>
        <dbReference type="EMBL" id="NLR73822.1"/>
    </source>
</evidence>
<dbReference type="PANTHER" id="PTHR39431">
    <property type="entry name" value="FRPA/C-RELATED PROTEIN"/>
    <property type="match status" value="1"/>
</dbReference>
<gene>
    <name evidence="1" type="ORF">HF682_01445</name>
</gene>
<accession>A0A847SCY8</accession>
<dbReference type="AlphaFoldDB" id="A0A847SCY8"/>
<reference evidence="1 2" key="1">
    <citation type="submission" date="2020-04" db="EMBL/GenBank/DDBJ databases">
        <title>Draft genome of Leeia sp. IMCC25680.</title>
        <authorList>
            <person name="Song J."/>
            <person name="Cho J.-C."/>
        </authorList>
    </citation>
    <scope>NUCLEOTIDE SEQUENCE [LARGE SCALE GENOMIC DNA]</scope>
    <source>
        <strain evidence="1 2">IMCC25680</strain>
    </source>
</reference>